<feature type="region of interest" description="Disordered" evidence="1">
    <location>
        <begin position="194"/>
        <end position="293"/>
    </location>
</feature>
<accession>A0AAD7J844</accession>
<sequence length="356" mass="39817">MTEQLHAQESSTDTLKQTLKGRKDCIVELGQERHKVIWENCMKRNGTTVFVRGNKKSWWRSKKHDRIDDSEDGGEKNLKGRNTLHKLALKSARAGHIVYSCRRHETRRQHHDGGVPGASDSAKQKAYLGTSGWTYSEELGFNVADDDRDAWSNFTKAHMHFKPFTMRGWVHFKIVDEIVLSRALGRYVFSPGTTQLSDDATPQSQETPQEPSQLSQGSDEEEDTTNTQPYSDWSQSNFGDSQPSDVTPIVPASQSTSTPVSHHARTPSVTSRRSATDKIEPPWSSKHSRTTGPESILALGHSVDGIGKVIETVFAPPKSSAMSPTKKVDASRQMALEDLQNGYIMSDERTQLHILF</sequence>
<gene>
    <name evidence="2" type="ORF">DFH07DRAFT_772663</name>
</gene>
<evidence type="ECO:0000313" key="3">
    <source>
        <dbReference type="Proteomes" id="UP001215280"/>
    </source>
</evidence>
<name>A0AAD7J844_9AGAR</name>
<keyword evidence="3" id="KW-1185">Reference proteome</keyword>
<dbReference type="EMBL" id="JARJLG010000056">
    <property type="protein sequence ID" value="KAJ7758198.1"/>
    <property type="molecule type" value="Genomic_DNA"/>
</dbReference>
<feature type="compositionally biased region" description="Polar residues" evidence="1">
    <location>
        <begin position="225"/>
        <end position="245"/>
    </location>
</feature>
<organism evidence="2 3">
    <name type="scientific">Mycena maculata</name>
    <dbReference type="NCBI Taxonomy" id="230809"/>
    <lineage>
        <taxon>Eukaryota</taxon>
        <taxon>Fungi</taxon>
        <taxon>Dikarya</taxon>
        <taxon>Basidiomycota</taxon>
        <taxon>Agaricomycotina</taxon>
        <taxon>Agaricomycetes</taxon>
        <taxon>Agaricomycetidae</taxon>
        <taxon>Agaricales</taxon>
        <taxon>Marasmiineae</taxon>
        <taxon>Mycenaceae</taxon>
        <taxon>Mycena</taxon>
    </lineage>
</organism>
<feature type="compositionally biased region" description="Low complexity" evidence="1">
    <location>
        <begin position="201"/>
        <end position="216"/>
    </location>
</feature>
<dbReference type="Proteomes" id="UP001215280">
    <property type="component" value="Unassembled WGS sequence"/>
</dbReference>
<evidence type="ECO:0000313" key="2">
    <source>
        <dbReference type="EMBL" id="KAJ7758198.1"/>
    </source>
</evidence>
<reference evidence="2" key="1">
    <citation type="submission" date="2023-03" db="EMBL/GenBank/DDBJ databases">
        <title>Massive genome expansion in bonnet fungi (Mycena s.s.) driven by repeated elements and novel gene families across ecological guilds.</title>
        <authorList>
            <consortium name="Lawrence Berkeley National Laboratory"/>
            <person name="Harder C.B."/>
            <person name="Miyauchi S."/>
            <person name="Viragh M."/>
            <person name="Kuo A."/>
            <person name="Thoen E."/>
            <person name="Andreopoulos B."/>
            <person name="Lu D."/>
            <person name="Skrede I."/>
            <person name="Drula E."/>
            <person name="Henrissat B."/>
            <person name="Morin E."/>
            <person name="Kohler A."/>
            <person name="Barry K."/>
            <person name="LaButti K."/>
            <person name="Morin E."/>
            <person name="Salamov A."/>
            <person name="Lipzen A."/>
            <person name="Mereny Z."/>
            <person name="Hegedus B."/>
            <person name="Baldrian P."/>
            <person name="Stursova M."/>
            <person name="Weitz H."/>
            <person name="Taylor A."/>
            <person name="Grigoriev I.V."/>
            <person name="Nagy L.G."/>
            <person name="Martin F."/>
            <person name="Kauserud H."/>
        </authorList>
    </citation>
    <scope>NUCLEOTIDE SEQUENCE</scope>
    <source>
        <strain evidence="2">CBHHK188m</strain>
    </source>
</reference>
<dbReference type="AlphaFoldDB" id="A0AAD7J844"/>
<proteinExistence type="predicted"/>
<protein>
    <submittedName>
        <fullName evidence="2">Uncharacterized protein</fullName>
    </submittedName>
</protein>
<comment type="caution">
    <text evidence="2">The sequence shown here is derived from an EMBL/GenBank/DDBJ whole genome shotgun (WGS) entry which is preliminary data.</text>
</comment>
<evidence type="ECO:0000256" key="1">
    <source>
        <dbReference type="SAM" id="MobiDB-lite"/>
    </source>
</evidence>